<dbReference type="Gene3D" id="3.40.50.2020">
    <property type="match status" value="1"/>
</dbReference>
<evidence type="ECO:0000259" key="12">
    <source>
        <dbReference type="Pfam" id="PF00156"/>
    </source>
</evidence>
<reference evidence="14 16" key="1">
    <citation type="journal article" date="2009" name="Int. J. Syst. Evol. Microbiol.">
        <title>Janibacter hoylei sp. nov., Bacillus isronensis sp. nov. and Bacillus aryabhattai sp. nov., isolated from cryotubes used for collecting air from the upper atmosphere.</title>
        <authorList>
            <person name="Shivaji S."/>
            <person name="Chaturvedi P."/>
            <person name="Begum Z."/>
            <person name="Pindi P.K."/>
            <person name="Manorama R."/>
            <person name="Padmanaban D.A."/>
            <person name="Shouche Y.S."/>
            <person name="Pawar S."/>
            <person name="Vaishampayan P."/>
            <person name="Dutt C.B."/>
            <person name="Datta G.N."/>
            <person name="Manchanda R.K."/>
            <person name="Rao U.R."/>
            <person name="Bhargava P.M."/>
            <person name="Narlikar J.V."/>
        </authorList>
    </citation>
    <scope>NUCLEOTIDE SEQUENCE [LARGE SCALE GENOMIC DNA]</scope>
    <source>
        <strain evidence="14 16">PVAS-1</strain>
    </source>
</reference>
<dbReference type="UniPathway" id="UPA00588">
    <property type="reaction ID" value="UER00646"/>
</dbReference>
<evidence type="ECO:0000256" key="5">
    <source>
        <dbReference type="ARBA" id="ARBA00008391"/>
    </source>
</evidence>
<dbReference type="PATRIC" id="fig|1210046.3.peg.1591"/>
<dbReference type="FunFam" id="3.40.50.2020:FF:000021">
    <property type="entry name" value="Adenine phosphoribosyltransferase"/>
    <property type="match status" value="1"/>
</dbReference>
<dbReference type="SUPFAM" id="SSF53271">
    <property type="entry name" value="PRTase-like"/>
    <property type="match status" value="1"/>
</dbReference>
<dbReference type="NCBIfam" id="TIGR01090">
    <property type="entry name" value="apt"/>
    <property type="match status" value="1"/>
</dbReference>
<dbReference type="GO" id="GO:0006168">
    <property type="term" value="P:adenine salvage"/>
    <property type="evidence" value="ECO:0007669"/>
    <property type="project" value="InterPro"/>
</dbReference>
<reference evidence="13 15" key="2">
    <citation type="journal article" date="2012" name="J. Bacteriol.">
        <title>Genome Sequence of Janibacter hoylei MTCC8307, Isolated from the Stratospheric Air.</title>
        <authorList>
            <person name="Pawar S.P."/>
            <person name="Dhotre D.P."/>
            <person name="Shetty S.A."/>
            <person name="Chowdhury S.P."/>
            <person name="Chaudhari B.L."/>
            <person name="Shouche Y.S."/>
        </authorList>
    </citation>
    <scope>NUCLEOTIDE SEQUENCE [LARGE SCALE GENOMIC DNA]</scope>
    <source>
        <strain evidence="13 15">PVAS-1</strain>
    </source>
</reference>
<dbReference type="GO" id="GO:0006166">
    <property type="term" value="P:purine ribonucleoside salvage"/>
    <property type="evidence" value="ECO:0007669"/>
    <property type="project" value="UniProtKB-UniRule"/>
</dbReference>
<evidence type="ECO:0000256" key="6">
    <source>
        <dbReference type="ARBA" id="ARBA00011893"/>
    </source>
</evidence>
<organism evidence="13 15">
    <name type="scientific">Janibacter hoylei PVAS-1</name>
    <dbReference type="NCBI Taxonomy" id="1210046"/>
    <lineage>
        <taxon>Bacteria</taxon>
        <taxon>Bacillati</taxon>
        <taxon>Actinomycetota</taxon>
        <taxon>Actinomycetes</taxon>
        <taxon>Micrococcales</taxon>
        <taxon>Intrasporangiaceae</taxon>
        <taxon>Janibacter</taxon>
    </lineage>
</organism>
<dbReference type="STRING" id="1210046.B277_08335"/>
<protein>
    <recommendedName>
        <fullName evidence="6 11">Adenine phosphoribosyltransferase</fullName>
        <shortName evidence="11">APRT</shortName>
        <ecNumber evidence="6 11">2.4.2.7</ecNumber>
    </recommendedName>
</protein>
<evidence type="ECO:0000256" key="4">
    <source>
        <dbReference type="ARBA" id="ARBA00004659"/>
    </source>
</evidence>
<dbReference type="EMBL" id="PIPF01000007">
    <property type="protein sequence ID" value="RWU83581.1"/>
    <property type="molecule type" value="Genomic_DNA"/>
</dbReference>
<dbReference type="OrthoDB" id="9803963at2"/>
<comment type="subunit">
    <text evidence="11">Homodimer.</text>
</comment>
<dbReference type="GO" id="GO:0002055">
    <property type="term" value="F:adenine binding"/>
    <property type="evidence" value="ECO:0007669"/>
    <property type="project" value="TreeGrafter"/>
</dbReference>
<dbReference type="GO" id="GO:0005737">
    <property type="term" value="C:cytoplasm"/>
    <property type="evidence" value="ECO:0007669"/>
    <property type="project" value="UniProtKB-SubCell"/>
</dbReference>
<evidence type="ECO:0000256" key="9">
    <source>
        <dbReference type="ARBA" id="ARBA00022679"/>
    </source>
</evidence>
<name>K1EQ21_9MICO</name>
<reference evidence="14" key="3">
    <citation type="submission" date="2017-11" db="EMBL/GenBank/DDBJ databases">
        <authorList>
            <person name="Seuylemezian A."/>
            <person name="Cooper K."/>
            <person name="Vaishampayan P."/>
        </authorList>
    </citation>
    <scope>NUCLEOTIDE SEQUENCE</scope>
    <source>
        <strain evidence="14">PVAS-1</strain>
    </source>
</reference>
<dbReference type="PANTHER" id="PTHR32315">
    <property type="entry name" value="ADENINE PHOSPHORIBOSYLTRANSFERASE"/>
    <property type="match status" value="1"/>
</dbReference>
<dbReference type="HAMAP" id="MF_00004">
    <property type="entry name" value="Aden_phosphoribosyltr"/>
    <property type="match status" value="1"/>
</dbReference>
<keyword evidence="9 11" id="KW-0808">Transferase</keyword>
<comment type="caution">
    <text evidence="13">The sequence shown here is derived from an EMBL/GenBank/DDBJ whole genome shotgun (WGS) entry which is preliminary data.</text>
</comment>
<dbReference type="InterPro" id="IPR005764">
    <property type="entry name" value="Ade_phspho_trans"/>
</dbReference>
<evidence type="ECO:0000256" key="10">
    <source>
        <dbReference type="ARBA" id="ARBA00022726"/>
    </source>
</evidence>
<evidence type="ECO:0000256" key="11">
    <source>
        <dbReference type="HAMAP-Rule" id="MF_00004"/>
    </source>
</evidence>
<keyword evidence="16" id="KW-1185">Reference proteome</keyword>
<proteinExistence type="inferred from homology"/>
<dbReference type="CDD" id="cd06223">
    <property type="entry name" value="PRTases_typeI"/>
    <property type="match status" value="1"/>
</dbReference>
<comment type="similarity">
    <text evidence="5 11">Belongs to the purine/pyrimidine phosphoribosyltransferase family.</text>
</comment>
<dbReference type="EMBL" id="ALWX01000036">
    <property type="protein sequence ID" value="EKA61273.1"/>
    <property type="molecule type" value="Genomic_DNA"/>
</dbReference>
<keyword evidence="7 11" id="KW-0963">Cytoplasm</keyword>
<feature type="domain" description="Phosphoribosyltransferase" evidence="12">
    <location>
        <begin position="49"/>
        <end position="153"/>
    </location>
</feature>
<dbReference type="PANTHER" id="PTHR32315:SF3">
    <property type="entry name" value="ADENINE PHOSPHORIBOSYLTRANSFERASE"/>
    <property type="match status" value="1"/>
</dbReference>
<keyword evidence="8 11" id="KW-0328">Glycosyltransferase</keyword>
<comment type="catalytic activity">
    <reaction evidence="1 11">
        <text>AMP + diphosphate = 5-phospho-alpha-D-ribose 1-diphosphate + adenine</text>
        <dbReference type="Rhea" id="RHEA:16609"/>
        <dbReference type="ChEBI" id="CHEBI:16708"/>
        <dbReference type="ChEBI" id="CHEBI:33019"/>
        <dbReference type="ChEBI" id="CHEBI:58017"/>
        <dbReference type="ChEBI" id="CHEBI:456215"/>
        <dbReference type="EC" id="2.4.2.7"/>
    </reaction>
</comment>
<dbReference type="InterPro" id="IPR000836">
    <property type="entry name" value="PRTase_dom"/>
</dbReference>
<comment type="subcellular location">
    <subcellularLocation>
        <location evidence="3 11">Cytoplasm</location>
    </subcellularLocation>
</comment>
<dbReference type="Proteomes" id="UP000288711">
    <property type="component" value="Unassembled WGS sequence"/>
</dbReference>
<dbReference type="Pfam" id="PF00156">
    <property type="entry name" value="Pribosyltran"/>
    <property type="match status" value="1"/>
</dbReference>
<evidence type="ECO:0000313" key="13">
    <source>
        <dbReference type="EMBL" id="EKA61273.1"/>
    </source>
</evidence>
<evidence type="ECO:0000256" key="8">
    <source>
        <dbReference type="ARBA" id="ARBA00022676"/>
    </source>
</evidence>
<dbReference type="NCBIfam" id="NF002634">
    <property type="entry name" value="PRK02304.1-3"/>
    <property type="match status" value="1"/>
</dbReference>
<evidence type="ECO:0000313" key="15">
    <source>
        <dbReference type="Proteomes" id="UP000004474"/>
    </source>
</evidence>
<dbReference type="InterPro" id="IPR029057">
    <property type="entry name" value="PRTase-like"/>
</dbReference>
<sequence>MTDAALQDRIRAGLRDVPDFPEPGVTFKDITPLLADAELFAAVVEAHAEPWRGKVDRVAGLEARGFIFGAAIALHLGVGFVPVRKAGKLPGETVGLDYALEYGTARIEVHADALTPGASVLVVDDVLATGGTAAAACTLLETCGAQVPGVEVLVELEALDGRRALAGRAVRSLLTV</sequence>
<comment type="function">
    <text evidence="2 11">Catalyzes a salvage reaction resulting in the formation of AMP, that is energically less costly than de novo synthesis.</text>
</comment>
<accession>K1EQ21</accession>
<dbReference type="InterPro" id="IPR050054">
    <property type="entry name" value="UPRTase/APRTase"/>
</dbReference>
<dbReference type="NCBIfam" id="NF002636">
    <property type="entry name" value="PRK02304.1-5"/>
    <property type="match status" value="1"/>
</dbReference>
<evidence type="ECO:0000313" key="14">
    <source>
        <dbReference type="EMBL" id="RWU83581.1"/>
    </source>
</evidence>
<dbReference type="EC" id="2.4.2.7" evidence="6 11"/>
<evidence type="ECO:0000313" key="16">
    <source>
        <dbReference type="Proteomes" id="UP000288711"/>
    </source>
</evidence>
<evidence type="ECO:0000256" key="7">
    <source>
        <dbReference type="ARBA" id="ARBA00022490"/>
    </source>
</evidence>
<dbReference type="RefSeq" id="WP_007927056.1">
    <property type="nucleotide sequence ID" value="NZ_ALWX01000036.1"/>
</dbReference>
<dbReference type="GO" id="GO:0044209">
    <property type="term" value="P:AMP salvage"/>
    <property type="evidence" value="ECO:0007669"/>
    <property type="project" value="UniProtKB-UniRule"/>
</dbReference>
<gene>
    <name evidence="11" type="primary">apt</name>
    <name evidence="13" type="ORF">B277_08335</name>
    <name evidence="14" type="ORF">CWN80_07325</name>
</gene>
<dbReference type="AlphaFoldDB" id="K1EQ21"/>
<evidence type="ECO:0000256" key="2">
    <source>
        <dbReference type="ARBA" id="ARBA00003968"/>
    </source>
</evidence>
<dbReference type="GO" id="GO:0016208">
    <property type="term" value="F:AMP binding"/>
    <property type="evidence" value="ECO:0007669"/>
    <property type="project" value="TreeGrafter"/>
</dbReference>
<comment type="pathway">
    <text evidence="4 11">Purine metabolism; AMP biosynthesis via salvage pathway; AMP from adenine: step 1/1.</text>
</comment>
<dbReference type="Proteomes" id="UP000004474">
    <property type="component" value="Unassembled WGS sequence"/>
</dbReference>
<dbReference type="GO" id="GO:0003999">
    <property type="term" value="F:adenine phosphoribosyltransferase activity"/>
    <property type="evidence" value="ECO:0007669"/>
    <property type="project" value="UniProtKB-UniRule"/>
</dbReference>
<dbReference type="eggNOG" id="COG0503">
    <property type="taxonomic scope" value="Bacteria"/>
</dbReference>
<evidence type="ECO:0000256" key="3">
    <source>
        <dbReference type="ARBA" id="ARBA00004496"/>
    </source>
</evidence>
<evidence type="ECO:0000256" key="1">
    <source>
        <dbReference type="ARBA" id="ARBA00000868"/>
    </source>
</evidence>
<keyword evidence="10 11" id="KW-0660">Purine salvage</keyword>